<feature type="compositionally biased region" description="Basic and acidic residues" evidence="11">
    <location>
        <begin position="1"/>
        <end position="12"/>
    </location>
</feature>
<dbReference type="PANTHER" id="PTHR10106">
    <property type="entry name" value="CYTOCHROME B561-RELATED"/>
    <property type="match status" value="1"/>
</dbReference>
<evidence type="ECO:0000256" key="1">
    <source>
        <dbReference type="ARBA" id="ARBA00001970"/>
    </source>
</evidence>
<dbReference type="Gene3D" id="1.20.120.1770">
    <property type="match status" value="1"/>
</dbReference>
<dbReference type="InterPro" id="IPR006593">
    <property type="entry name" value="Cyt_b561/ferric_Rdtase_TM"/>
</dbReference>
<dbReference type="AlphaFoldDB" id="A0A3L6S8R6"/>
<dbReference type="Pfam" id="PF03188">
    <property type="entry name" value="Cytochrom_B561"/>
    <property type="match status" value="1"/>
</dbReference>
<evidence type="ECO:0000256" key="10">
    <source>
        <dbReference type="ARBA" id="ARBA00023136"/>
    </source>
</evidence>
<gene>
    <name evidence="14" type="ORF">C2845_PM02G17780</name>
</gene>
<keyword evidence="3" id="KW-0813">Transport</keyword>
<dbReference type="EMBL" id="PQIB02000005">
    <property type="protein sequence ID" value="RLN16356.1"/>
    <property type="molecule type" value="Genomic_DNA"/>
</dbReference>
<keyword evidence="5 12" id="KW-0812">Transmembrane</keyword>
<protein>
    <recommendedName>
        <fullName evidence="13">Cytochrome b561 domain-containing protein</fullName>
    </recommendedName>
</protein>
<evidence type="ECO:0000256" key="6">
    <source>
        <dbReference type="ARBA" id="ARBA00022723"/>
    </source>
</evidence>
<dbReference type="GO" id="GO:0016491">
    <property type="term" value="F:oxidoreductase activity"/>
    <property type="evidence" value="ECO:0007669"/>
    <property type="project" value="InterPro"/>
</dbReference>
<feature type="transmembrane region" description="Helical" evidence="12">
    <location>
        <begin position="118"/>
        <end position="137"/>
    </location>
</feature>
<sequence>MGASESGREPPRAAEPPAGTSVGVGSRSMTPRVRREGCGGDLTTGEGAGRRWERRAGGARGIYMIKSWIDEIRRVYDADDQPGVDEILQTRFYLASMWLVAFVYFVFPGAVMTMRADYVPWHIFFGIVIFLMAILSAETGLAKFVFPLIDYPSEVFVINFTGLAILMFGVFVVLAVILPSRY</sequence>
<dbReference type="GO" id="GO:0046872">
    <property type="term" value="F:metal ion binding"/>
    <property type="evidence" value="ECO:0007669"/>
    <property type="project" value="UniProtKB-KW"/>
</dbReference>
<evidence type="ECO:0000256" key="2">
    <source>
        <dbReference type="ARBA" id="ARBA00004141"/>
    </source>
</evidence>
<evidence type="ECO:0000256" key="4">
    <source>
        <dbReference type="ARBA" id="ARBA00022617"/>
    </source>
</evidence>
<evidence type="ECO:0000256" key="11">
    <source>
        <dbReference type="SAM" id="MobiDB-lite"/>
    </source>
</evidence>
<comment type="caution">
    <text evidence="14">The sequence shown here is derived from an EMBL/GenBank/DDBJ whole genome shotgun (WGS) entry which is preliminary data.</text>
</comment>
<keyword evidence="7" id="KW-0249">Electron transport</keyword>
<feature type="transmembrane region" description="Helical" evidence="12">
    <location>
        <begin position="92"/>
        <end position="111"/>
    </location>
</feature>
<accession>A0A3L6S8R6</accession>
<dbReference type="STRING" id="4540.A0A3L6S8R6"/>
<feature type="transmembrane region" description="Helical" evidence="12">
    <location>
        <begin position="157"/>
        <end position="178"/>
    </location>
</feature>
<evidence type="ECO:0000256" key="8">
    <source>
        <dbReference type="ARBA" id="ARBA00022989"/>
    </source>
</evidence>
<evidence type="ECO:0000313" key="15">
    <source>
        <dbReference type="Proteomes" id="UP000275267"/>
    </source>
</evidence>
<evidence type="ECO:0000256" key="3">
    <source>
        <dbReference type="ARBA" id="ARBA00022448"/>
    </source>
</evidence>
<keyword evidence="15" id="KW-1185">Reference proteome</keyword>
<feature type="region of interest" description="Disordered" evidence="11">
    <location>
        <begin position="1"/>
        <end position="48"/>
    </location>
</feature>
<dbReference type="OrthoDB" id="907479at2759"/>
<comment type="subcellular location">
    <subcellularLocation>
        <location evidence="2">Membrane</location>
        <topology evidence="2">Multi-pass membrane protein</topology>
    </subcellularLocation>
</comment>
<comment type="cofactor">
    <cofactor evidence="1">
        <name>heme b</name>
        <dbReference type="ChEBI" id="CHEBI:60344"/>
    </cofactor>
</comment>
<dbReference type="InterPro" id="IPR043205">
    <property type="entry name" value="CYB561/CYBRD1-like"/>
</dbReference>
<evidence type="ECO:0000256" key="9">
    <source>
        <dbReference type="ARBA" id="ARBA00023004"/>
    </source>
</evidence>
<evidence type="ECO:0000256" key="12">
    <source>
        <dbReference type="SAM" id="Phobius"/>
    </source>
</evidence>
<dbReference type="Proteomes" id="UP000275267">
    <property type="component" value="Unassembled WGS sequence"/>
</dbReference>
<name>A0A3L6S8R6_PANMI</name>
<keyword evidence="9" id="KW-0408">Iron</keyword>
<evidence type="ECO:0000256" key="5">
    <source>
        <dbReference type="ARBA" id="ARBA00022692"/>
    </source>
</evidence>
<organism evidence="14 15">
    <name type="scientific">Panicum miliaceum</name>
    <name type="common">Proso millet</name>
    <name type="synonym">Broomcorn millet</name>
    <dbReference type="NCBI Taxonomy" id="4540"/>
    <lineage>
        <taxon>Eukaryota</taxon>
        <taxon>Viridiplantae</taxon>
        <taxon>Streptophyta</taxon>
        <taxon>Embryophyta</taxon>
        <taxon>Tracheophyta</taxon>
        <taxon>Spermatophyta</taxon>
        <taxon>Magnoliopsida</taxon>
        <taxon>Liliopsida</taxon>
        <taxon>Poales</taxon>
        <taxon>Poaceae</taxon>
        <taxon>PACMAD clade</taxon>
        <taxon>Panicoideae</taxon>
        <taxon>Panicodae</taxon>
        <taxon>Paniceae</taxon>
        <taxon>Panicinae</taxon>
        <taxon>Panicum</taxon>
        <taxon>Panicum sect. Panicum</taxon>
    </lineage>
</organism>
<keyword evidence="10 12" id="KW-0472">Membrane</keyword>
<keyword evidence="4" id="KW-0349">Heme</keyword>
<evidence type="ECO:0000256" key="7">
    <source>
        <dbReference type="ARBA" id="ARBA00022982"/>
    </source>
</evidence>
<keyword evidence="6" id="KW-0479">Metal-binding</keyword>
<dbReference type="GO" id="GO:0016020">
    <property type="term" value="C:membrane"/>
    <property type="evidence" value="ECO:0007669"/>
    <property type="project" value="UniProtKB-SubCell"/>
</dbReference>
<proteinExistence type="predicted"/>
<keyword evidence="8 12" id="KW-1133">Transmembrane helix</keyword>
<reference evidence="15" key="1">
    <citation type="journal article" date="2019" name="Nat. Commun.">
        <title>The genome of broomcorn millet.</title>
        <authorList>
            <person name="Zou C."/>
            <person name="Miki D."/>
            <person name="Li D."/>
            <person name="Tang Q."/>
            <person name="Xiao L."/>
            <person name="Rajput S."/>
            <person name="Deng P."/>
            <person name="Jia W."/>
            <person name="Huang R."/>
            <person name="Zhang M."/>
            <person name="Sun Y."/>
            <person name="Hu J."/>
            <person name="Fu X."/>
            <person name="Schnable P.S."/>
            <person name="Li F."/>
            <person name="Zhang H."/>
            <person name="Feng B."/>
            <person name="Zhu X."/>
            <person name="Liu R."/>
            <person name="Schnable J.C."/>
            <person name="Zhu J.-K."/>
            <person name="Zhang H."/>
        </authorList>
    </citation>
    <scope>NUCLEOTIDE SEQUENCE [LARGE SCALE GENOMIC DNA]</scope>
</reference>
<evidence type="ECO:0000313" key="14">
    <source>
        <dbReference type="EMBL" id="RLN16356.1"/>
    </source>
</evidence>
<evidence type="ECO:0000259" key="13">
    <source>
        <dbReference type="Pfam" id="PF03188"/>
    </source>
</evidence>
<feature type="domain" description="Cytochrome b561" evidence="13">
    <location>
        <begin position="93"/>
        <end position="146"/>
    </location>
</feature>
<dbReference type="PANTHER" id="PTHR10106:SF42">
    <property type="entry name" value="OS10G0118800 PROTEIN"/>
    <property type="match status" value="1"/>
</dbReference>